<reference evidence="2 3" key="1">
    <citation type="submission" date="2014-02" db="EMBL/GenBank/DDBJ databases">
        <title>Single nucleus genome sequencing reveals high similarity among nuclei of an endomycorrhizal fungus.</title>
        <authorList>
            <person name="Lin K."/>
            <person name="Geurts R."/>
            <person name="Zhang Z."/>
            <person name="Limpens E."/>
            <person name="Saunders D.G."/>
            <person name="Mu D."/>
            <person name="Pang E."/>
            <person name="Cao H."/>
            <person name="Cha H."/>
            <person name="Lin T."/>
            <person name="Zhou Q."/>
            <person name="Shang Y."/>
            <person name="Li Y."/>
            <person name="Ivanov S."/>
            <person name="Sharma T."/>
            <person name="Velzen R.V."/>
            <person name="Ruijter N.D."/>
            <person name="Aanen D.K."/>
            <person name="Win J."/>
            <person name="Kamoun S."/>
            <person name="Bisseling T."/>
            <person name="Huang S."/>
        </authorList>
    </citation>
    <scope>NUCLEOTIDE SEQUENCE [LARGE SCALE GENOMIC DNA]</scope>
    <source>
        <strain evidence="3">DAOM197198w</strain>
    </source>
</reference>
<evidence type="ECO:0000256" key="1">
    <source>
        <dbReference type="SAM" id="MobiDB-lite"/>
    </source>
</evidence>
<gene>
    <name evidence="2" type="ORF">RirG_069210</name>
</gene>
<feature type="region of interest" description="Disordered" evidence="1">
    <location>
        <begin position="46"/>
        <end position="75"/>
    </location>
</feature>
<accession>A0A015JYJ9</accession>
<evidence type="ECO:0000313" key="3">
    <source>
        <dbReference type="Proteomes" id="UP000022910"/>
    </source>
</evidence>
<protein>
    <submittedName>
        <fullName evidence="2">Uncharacterized protein</fullName>
    </submittedName>
</protein>
<evidence type="ECO:0000313" key="2">
    <source>
        <dbReference type="EMBL" id="EXX72455.1"/>
    </source>
</evidence>
<dbReference type="HOGENOM" id="CLU_2672417_0_0_1"/>
<sequence>MRFWPPILAVALGQSGKSAKSGKLVFGRGQMPTLILYTIYVEVGSESGQSGHPRINPSNRRIRIDQMNPSNRPDG</sequence>
<dbReference type="EMBL" id="JEMT01015357">
    <property type="protein sequence ID" value="EXX72455.1"/>
    <property type="molecule type" value="Genomic_DNA"/>
</dbReference>
<keyword evidence="3" id="KW-1185">Reference proteome</keyword>
<dbReference type="Proteomes" id="UP000022910">
    <property type="component" value="Unassembled WGS sequence"/>
</dbReference>
<dbReference type="AlphaFoldDB" id="A0A015JYJ9"/>
<name>A0A015JYJ9_RHIIW</name>
<organism evidence="2 3">
    <name type="scientific">Rhizophagus irregularis (strain DAOM 197198w)</name>
    <name type="common">Glomus intraradices</name>
    <dbReference type="NCBI Taxonomy" id="1432141"/>
    <lineage>
        <taxon>Eukaryota</taxon>
        <taxon>Fungi</taxon>
        <taxon>Fungi incertae sedis</taxon>
        <taxon>Mucoromycota</taxon>
        <taxon>Glomeromycotina</taxon>
        <taxon>Glomeromycetes</taxon>
        <taxon>Glomerales</taxon>
        <taxon>Glomeraceae</taxon>
        <taxon>Rhizophagus</taxon>
    </lineage>
</organism>
<comment type="caution">
    <text evidence="2">The sequence shown here is derived from an EMBL/GenBank/DDBJ whole genome shotgun (WGS) entry which is preliminary data.</text>
</comment>
<proteinExistence type="predicted"/>